<dbReference type="EMBL" id="MDUX01000002">
    <property type="protein sequence ID" value="KAF7600757.1"/>
    <property type="molecule type" value="Genomic_DNA"/>
</dbReference>
<reference evidence="3 4" key="2">
    <citation type="submission" date="2017-07" db="EMBL/GenBank/DDBJ databases">
        <title>Candidatus Dactylopiibacterium carminicum, a nitrogen-fixing symbiont of the cochineal insect Dactylopius coccus and Dactylopius opuntiae (Hemiptera: Coccoidea: Dactylopiidae).</title>
        <authorList>
            <person name="Vera A."/>
        </authorList>
    </citation>
    <scope>NUCLEOTIDE SEQUENCE [LARGE SCALE GENOMIC DNA]</scope>
    <source>
        <strain evidence="3 4">NFDCM</strain>
    </source>
</reference>
<comment type="caution">
    <text evidence="3">The sequence shown here is derived from an EMBL/GenBank/DDBJ whole genome shotgun (WGS) entry which is preliminary data.</text>
</comment>
<protein>
    <submittedName>
        <fullName evidence="3">Uncharacterized protein</fullName>
    </submittedName>
</protein>
<evidence type="ECO:0000313" key="4">
    <source>
        <dbReference type="Proteomes" id="UP000216107"/>
    </source>
</evidence>
<evidence type="ECO:0000313" key="2">
    <source>
        <dbReference type="EMBL" id="KAF7600757.1"/>
    </source>
</evidence>
<sequence>MKSLLMIPLILLLGACELLGIPDPSKEAAAREAEGRAIGSACRHAGRALEDCFALNASSEKASIFAGWKEMNNYMAENNIPTVCPEITPATQAASAPAAASAPPAVEVSPAVETAPPARRLR</sequence>
<evidence type="ECO:0000313" key="5">
    <source>
        <dbReference type="Proteomes" id="UP000623509"/>
    </source>
</evidence>
<dbReference type="RefSeq" id="WP_095523106.1">
    <property type="nucleotide sequence ID" value="NZ_MDUX01000002.1"/>
</dbReference>
<organism evidence="3 4">
    <name type="scientific">Candidatus Dactylopiibacterium carminicum</name>
    <dbReference type="NCBI Taxonomy" id="857335"/>
    <lineage>
        <taxon>Bacteria</taxon>
        <taxon>Pseudomonadati</taxon>
        <taxon>Pseudomonadota</taxon>
        <taxon>Betaproteobacteria</taxon>
        <taxon>Rhodocyclales</taxon>
        <taxon>Rhodocyclaceae</taxon>
        <taxon>Candidatus Dactylopiibacterium</taxon>
    </lineage>
</organism>
<dbReference type="Proteomes" id="UP000216107">
    <property type="component" value="Unassembled WGS sequence"/>
</dbReference>
<dbReference type="OrthoDB" id="8527508at2"/>
<keyword evidence="5" id="KW-1185">Reference proteome</keyword>
<evidence type="ECO:0000313" key="3">
    <source>
        <dbReference type="EMBL" id="PAS93174.1"/>
    </source>
</evidence>
<name>A0A272EST2_9RHOO</name>
<proteinExistence type="predicted"/>
<accession>A0A272EST2</accession>
<dbReference type="EMBL" id="NMRN01000021">
    <property type="protein sequence ID" value="PAS93174.1"/>
    <property type="molecule type" value="Genomic_DNA"/>
</dbReference>
<gene>
    <name evidence="2" type="ORF">BGI27_01290</name>
    <name evidence="3" type="ORF">CGU29_08570</name>
</gene>
<dbReference type="Proteomes" id="UP000623509">
    <property type="component" value="Unassembled WGS sequence"/>
</dbReference>
<dbReference type="AlphaFoldDB" id="A0A272EST2"/>
<evidence type="ECO:0000256" key="1">
    <source>
        <dbReference type="SAM" id="MobiDB-lite"/>
    </source>
</evidence>
<reference evidence="2 5" key="1">
    <citation type="submission" date="2016-08" db="EMBL/GenBank/DDBJ databases">
        <title>Candidatus Dactylopiibacterium carminicum genome sequence.</title>
        <authorList>
            <person name="Ramirez-Puebla S.T."/>
            <person name="Ormeno-Orrillo E."/>
            <person name="Vera-Ponce De Leon A."/>
            <person name="Luis L."/>
            <person name="Sanchez-Flores A."/>
            <person name="Monica R."/>
            <person name="Martinez-Romero E."/>
        </authorList>
    </citation>
    <scope>NUCLEOTIDE SEQUENCE [LARGE SCALE GENOMIC DNA]</scope>
    <source>
        <strain evidence="2">END1</strain>
    </source>
</reference>
<dbReference type="PROSITE" id="PS51257">
    <property type="entry name" value="PROKAR_LIPOPROTEIN"/>
    <property type="match status" value="1"/>
</dbReference>
<feature type="region of interest" description="Disordered" evidence="1">
    <location>
        <begin position="94"/>
        <end position="122"/>
    </location>
</feature>